<gene>
    <name evidence="3" type="ORF">ODALV1_LOCUS2702</name>
</gene>
<keyword evidence="2" id="KW-0472">Membrane</keyword>
<protein>
    <submittedName>
        <fullName evidence="3">Uncharacterized protein</fullName>
    </submittedName>
</protein>
<keyword evidence="2" id="KW-0812">Transmembrane</keyword>
<feature type="region of interest" description="Disordered" evidence="1">
    <location>
        <begin position="519"/>
        <end position="539"/>
    </location>
</feature>
<keyword evidence="2" id="KW-1133">Transmembrane helix</keyword>
<evidence type="ECO:0000256" key="1">
    <source>
        <dbReference type="SAM" id="MobiDB-lite"/>
    </source>
</evidence>
<accession>A0ABP1PQV2</accession>
<dbReference type="EMBL" id="CAXLJM020000007">
    <property type="protein sequence ID" value="CAL8073766.1"/>
    <property type="molecule type" value="Genomic_DNA"/>
</dbReference>
<reference evidence="3 4" key="1">
    <citation type="submission" date="2024-08" db="EMBL/GenBank/DDBJ databases">
        <authorList>
            <person name="Cucini C."/>
            <person name="Frati F."/>
        </authorList>
    </citation>
    <scope>NUCLEOTIDE SEQUENCE [LARGE SCALE GENOMIC DNA]</scope>
</reference>
<evidence type="ECO:0000256" key="2">
    <source>
        <dbReference type="SAM" id="Phobius"/>
    </source>
</evidence>
<name>A0ABP1PQV2_9HEXA</name>
<feature type="transmembrane region" description="Helical" evidence="2">
    <location>
        <begin position="545"/>
        <end position="566"/>
    </location>
</feature>
<organism evidence="3 4">
    <name type="scientific">Orchesella dallaii</name>
    <dbReference type="NCBI Taxonomy" id="48710"/>
    <lineage>
        <taxon>Eukaryota</taxon>
        <taxon>Metazoa</taxon>
        <taxon>Ecdysozoa</taxon>
        <taxon>Arthropoda</taxon>
        <taxon>Hexapoda</taxon>
        <taxon>Collembola</taxon>
        <taxon>Entomobryomorpha</taxon>
        <taxon>Entomobryoidea</taxon>
        <taxon>Orchesellidae</taxon>
        <taxon>Orchesellinae</taxon>
        <taxon>Orchesella</taxon>
    </lineage>
</organism>
<dbReference type="SUPFAM" id="SSF51126">
    <property type="entry name" value="Pectin lyase-like"/>
    <property type="match status" value="1"/>
</dbReference>
<evidence type="ECO:0000313" key="3">
    <source>
        <dbReference type="EMBL" id="CAL8073766.1"/>
    </source>
</evidence>
<evidence type="ECO:0000313" key="4">
    <source>
        <dbReference type="Proteomes" id="UP001642540"/>
    </source>
</evidence>
<sequence>MRVISFNLFSILNMNRCRVLTLFVFLTVLTQTWSQIEIEVPEDKTTLSTNEVLPLLPPSRLNVRHTLEVCNVNDNVSNKYCKCNGRIVNCDFTDFPTQQISDHMEYSISGYDLPADTSRVCFCNTPDNLTMIFGKEFLPRRNKIYRFDLYNLQGVTKLDGGFSLNFNGDLYLANLKIIPEIHSYEFRRGYDGKIPNLQELECCSQIKVNQGLKKPLLYMENTTIDSINTGGISDDHLWKTVILKSVHVNRVLKNGIILYNTDDIAIIDSTFATVSNYGIHFQRVSNLFIAKTYFKTNASYISWSSRSTSNNSNVILLANIFWNGILLSVDAKRIVSWHNRFNIWDNDTFSYNMQHSSFNERFISIKYNVVDLVDTLTPQSFLFGNGSQVTLKENVLGTCNCSLYLLEDPFIKREVNRCFVGNFTDISSGKCSLRLDAVAKACKQSTTPNFNEMCHDKSIATNSLVPGIGTDVMQGAEKARVNSTFITTIIQDYKALIGVNKIVSVDGFLEDSKTIVQDDESDMNNNEHNNAGDQQNSLTKSDGTAMTVIITLTVLVVLSAVVLIAYRNRHRFFGRRHQRLDGSREIFI</sequence>
<keyword evidence="4" id="KW-1185">Reference proteome</keyword>
<dbReference type="InterPro" id="IPR011050">
    <property type="entry name" value="Pectin_lyase_fold/virulence"/>
</dbReference>
<comment type="caution">
    <text evidence="3">The sequence shown here is derived from an EMBL/GenBank/DDBJ whole genome shotgun (WGS) entry which is preliminary data.</text>
</comment>
<feature type="compositionally biased region" description="Polar residues" evidence="1">
    <location>
        <begin position="523"/>
        <end position="539"/>
    </location>
</feature>
<dbReference type="Proteomes" id="UP001642540">
    <property type="component" value="Unassembled WGS sequence"/>
</dbReference>
<proteinExistence type="predicted"/>